<reference evidence="4 5" key="1">
    <citation type="submission" date="2017-02" db="EMBL/GenBank/DDBJ databases">
        <title>Natronthermophilus aegyptiacus gen. nov.,sp. nov., an aerobic, extremely halophilic alkalithermophilic archaeon isolated from the athalassohaline Wadi An Natrun, Egypt.</title>
        <authorList>
            <person name="Zhao B."/>
        </authorList>
    </citation>
    <scope>NUCLEOTIDE SEQUENCE [LARGE SCALE GENOMIC DNA]</scope>
    <source>
        <strain evidence="4 5">CGMCC 1.3597</strain>
    </source>
</reference>
<dbReference type="EMBL" id="MWPH01000004">
    <property type="protein sequence ID" value="OVE83124.1"/>
    <property type="molecule type" value="Genomic_DNA"/>
</dbReference>
<dbReference type="Gene3D" id="3.10.20.300">
    <property type="entry name" value="mk0293 like domain"/>
    <property type="match status" value="1"/>
</dbReference>
<gene>
    <name evidence="4" type="ORF">B2G88_17075</name>
</gene>
<dbReference type="PANTHER" id="PTHR36566:SF1">
    <property type="entry name" value="PYRIDINIUM-3,5-BISTHIOCARBOXYLIC ACID MONONUCLEOTIDE NICKEL INSERTION PROTEIN"/>
    <property type="match status" value="1"/>
</dbReference>
<comment type="caution">
    <text evidence="4">The sequence shown here is derived from an EMBL/GenBank/DDBJ whole genome shotgun (WGS) entry which is preliminary data.</text>
</comment>
<dbReference type="GO" id="GO:0016151">
    <property type="term" value="F:nickel cation binding"/>
    <property type="evidence" value="ECO:0007669"/>
    <property type="project" value="UniProtKB-UniRule"/>
</dbReference>
<feature type="compositionally biased region" description="Basic and acidic residues" evidence="3">
    <location>
        <begin position="72"/>
        <end position="141"/>
    </location>
</feature>
<keyword evidence="5" id="KW-1185">Reference proteome</keyword>
<dbReference type="Pfam" id="PF01969">
    <property type="entry name" value="Ni_insertion"/>
    <property type="match status" value="1"/>
</dbReference>
<evidence type="ECO:0000313" key="4">
    <source>
        <dbReference type="EMBL" id="OVE83124.1"/>
    </source>
</evidence>
<sequence>MHVLAFDGRMGASGDMLLAALLDAGADSAVLEPVTDALEIEYRIDETSKCGISATTVDVVFSDSSDATSGHDGSEHDDGAEPHDQAHEHPHAHGDEGHSHEHTDDEGHSHEHTDDEGHSHEHTDDEGHSHEHDHVHAEGHGPQRSYLEVCAIVEGMALPEPVERDVLAIFELLGEAEASVHGEALEDIHFHEVGADDAIADIVGTVRLLHDLEPDRVVTTPLATGGGTASMAHGEFPVPTPAVLEIAERAEWSLRGGPVEAELLTPTGAAILGHVADGVEVLPTLEVDASGYGAGGYDLDPHPNVLRVLVGDDGARGGLVKDDIAVLETNLDDATPEVLGGLQETLADAGARDVSIVPATMKKSRPGHLVKVICKPADRERVARALAEETGTLGVRDAGATHRWIAHREFETVEVALEGGTYDVTVKIARDSEGAVYDVSAEYDDAKAVAAEAGVPIRTVIQRAESLVQE</sequence>
<comment type="similarity">
    <text evidence="2">Belongs to the LarC family.</text>
</comment>
<accession>A0A202E4J2</accession>
<organism evidence="4 5">
    <name type="scientific">Natronolimnobius baerhuensis</name>
    <dbReference type="NCBI Taxonomy" id="253108"/>
    <lineage>
        <taxon>Archaea</taxon>
        <taxon>Methanobacteriati</taxon>
        <taxon>Methanobacteriota</taxon>
        <taxon>Stenosarchaea group</taxon>
        <taxon>Halobacteria</taxon>
        <taxon>Halobacteriales</taxon>
        <taxon>Natrialbaceae</taxon>
        <taxon>Natronolimnobius</taxon>
    </lineage>
</organism>
<dbReference type="InterPro" id="IPR002822">
    <property type="entry name" value="Ni_insertion"/>
</dbReference>
<dbReference type="Gene3D" id="3.30.70.1380">
    <property type="entry name" value="Transcriptional regulatory protein pf0864 domain like"/>
    <property type="match status" value="1"/>
</dbReference>
<dbReference type="RefSeq" id="WP_087715487.1">
    <property type="nucleotide sequence ID" value="NZ_MWPH01000004.1"/>
</dbReference>
<name>A0A202E4J2_9EURY</name>
<dbReference type="Proteomes" id="UP000196084">
    <property type="component" value="Unassembled WGS sequence"/>
</dbReference>
<evidence type="ECO:0000256" key="1">
    <source>
        <dbReference type="ARBA" id="ARBA00022596"/>
    </source>
</evidence>
<protein>
    <recommendedName>
        <fullName evidence="2">Putative nickel insertion protein</fullName>
    </recommendedName>
</protein>
<dbReference type="HAMAP" id="MF_01074">
    <property type="entry name" value="LarC"/>
    <property type="match status" value="1"/>
</dbReference>
<evidence type="ECO:0000256" key="2">
    <source>
        <dbReference type="HAMAP-Rule" id="MF_01074"/>
    </source>
</evidence>
<proteinExistence type="inferred from homology"/>
<evidence type="ECO:0000256" key="3">
    <source>
        <dbReference type="SAM" id="MobiDB-lite"/>
    </source>
</evidence>
<keyword evidence="1 2" id="KW-0533">Nickel</keyword>
<evidence type="ECO:0000313" key="5">
    <source>
        <dbReference type="Proteomes" id="UP000196084"/>
    </source>
</evidence>
<dbReference type="GO" id="GO:0016829">
    <property type="term" value="F:lyase activity"/>
    <property type="evidence" value="ECO:0007669"/>
    <property type="project" value="UniProtKB-UniRule"/>
</dbReference>
<keyword evidence="2" id="KW-0456">Lyase</keyword>
<feature type="region of interest" description="Disordered" evidence="3">
    <location>
        <begin position="63"/>
        <end position="142"/>
    </location>
</feature>
<dbReference type="AlphaFoldDB" id="A0A202E4J2"/>
<dbReference type="OrthoDB" id="10691at2157"/>
<dbReference type="PANTHER" id="PTHR36566">
    <property type="entry name" value="NICKEL INSERTION PROTEIN-RELATED"/>
    <property type="match status" value="1"/>
</dbReference>
<dbReference type="NCBIfam" id="TIGR00299">
    <property type="entry name" value="nickel pincer cofactor biosynthesis protein LarC"/>
    <property type="match status" value="1"/>
</dbReference>